<evidence type="ECO:0008006" key="3">
    <source>
        <dbReference type="Google" id="ProtNLM"/>
    </source>
</evidence>
<sequence>MNEDILWAAFAQLLEKARLKIPMTKQNILYLMDSFTFSLNTTRYP</sequence>
<dbReference type="Proteomes" id="UP000427886">
    <property type="component" value="Chromosome"/>
</dbReference>
<gene>
    <name evidence="1" type="ORF">GLW17_04905</name>
</gene>
<protein>
    <recommendedName>
        <fullName evidence="3">Transposase</fullName>
    </recommendedName>
</protein>
<evidence type="ECO:0000313" key="2">
    <source>
        <dbReference type="Proteomes" id="UP000427886"/>
    </source>
</evidence>
<proteinExistence type="predicted"/>
<accession>A0AB37D4B5</accession>
<evidence type="ECO:0000313" key="1">
    <source>
        <dbReference type="EMBL" id="QGP76212.1"/>
    </source>
</evidence>
<dbReference type="AlphaFoldDB" id="A0AB37D4B5"/>
<dbReference type="KEGG" id="tey:GLW17_04905"/>
<reference evidence="1 2" key="1">
    <citation type="submission" date="2019-11" db="EMBL/GenBank/DDBJ databases">
        <authorList>
            <person name="Kim E."/>
            <person name="Lee J."/>
            <person name="Jeon K."/>
            <person name="Lee Y."/>
        </authorList>
    </citation>
    <scope>NUCLEOTIDE SEQUENCE [LARGE SCALE GENOMIC DNA]</scope>
    <source>
        <strain evidence="1 2">YJ1</strain>
    </source>
</reference>
<organism evidence="1 2">
    <name type="scientific">Tetragenococcus halophilus</name>
    <name type="common">Pediococcus halophilus</name>
    <dbReference type="NCBI Taxonomy" id="51669"/>
    <lineage>
        <taxon>Bacteria</taxon>
        <taxon>Bacillati</taxon>
        <taxon>Bacillota</taxon>
        <taxon>Bacilli</taxon>
        <taxon>Lactobacillales</taxon>
        <taxon>Enterococcaceae</taxon>
        <taxon>Tetragenococcus</taxon>
    </lineage>
</organism>
<name>A0AB37D4B5_TETHA</name>
<dbReference type="EMBL" id="CP046246">
    <property type="protein sequence ID" value="QGP76212.1"/>
    <property type="molecule type" value="Genomic_DNA"/>
</dbReference>